<proteinExistence type="predicted"/>
<accession>A0A6B2L9F4</accession>
<reference evidence="1" key="1">
    <citation type="journal article" date="2020" name="J. Eukaryot. Microbiol.">
        <title>De novo Sequencing, Assembly and Annotation of the Transcriptome for the Free-Living Testate Amoeba Arcella intermedia.</title>
        <authorList>
            <person name="Ribeiro G.M."/>
            <person name="Porfirio-Sousa A.L."/>
            <person name="Maurer-Alcala X.X."/>
            <person name="Katz L.A."/>
            <person name="Lahr D.J.G."/>
        </authorList>
    </citation>
    <scope>NUCLEOTIDE SEQUENCE</scope>
</reference>
<dbReference type="AlphaFoldDB" id="A0A6B2L9F4"/>
<organism evidence="1">
    <name type="scientific">Arcella intermedia</name>
    <dbReference type="NCBI Taxonomy" id="1963864"/>
    <lineage>
        <taxon>Eukaryota</taxon>
        <taxon>Amoebozoa</taxon>
        <taxon>Tubulinea</taxon>
        <taxon>Elardia</taxon>
        <taxon>Arcellinida</taxon>
        <taxon>Sphaerothecina</taxon>
        <taxon>Arcellidae</taxon>
        <taxon>Arcella</taxon>
    </lineage>
</organism>
<protein>
    <submittedName>
        <fullName evidence="1">Uncharacterized protein</fullName>
    </submittedName>
</protein>
<sequence length="212" mass="24531">MTSLPIPRTPEDSEDARGYGWSVGGDSLSGARVNGMTGSHARTEDTVSGIKKRFCDMRLQANLKNEEFKQDFKNLSTLFDEKDRERFTKDVRILKKKVVLEYERLKGDDGFWVLAVEDHKTVEVTIRDMKVLIGEQIRDGLFKVNEWDPKWERQYDVLLETLRGSLEVKDREGFIAAIKQAKLRIEEDTTKIMSRTYSDWESASEIGINLYK</sequence>
<dbReference type="EMBL" id="GIBP01004647">
    <property type="protein sequence ID" value="NDV33616.1"/>
    <property type="molecule type" value="Transcribed_RNA"/>
</dbReference>
<evidence type="ECO:0000313" key="1">
    <source>
        <dbReference type="EMBL" id="NDV33616.1"/>
    </source>
</evidence>
<name>A0A6B2L9F4_9EUKA</name>